<evidence type="ECO:0000256" key="2">
    <source>
        <dbReference type="ARBA" id="ARBA00022695"/>
    </source>
</evidence>
<dbReference type="Gene3D" id="3.10.20.370">
    <property type="match status" value="1"/>
</dbReference>
<organism evidence="8 9">
    <name type="scientific">Centaurea solstitialis</name>
    <name type="common">yellow star-thistle</name>
    <dbReference type="NCBI Taxonomy" id="347529"/>
    <lineage>
        <taxon>Eukaryota</taxon>
        <taxon>Viridiplantae</taxon>
        <taxon>Streptophyta</taxon>
        <taxon>Embryophyta</taxon>
        <taxon>Tracheophyta</taxon>
        <taxon>Spermatophyta</taxon>
        <taxon>Magnoliopsida</taxon>
        <taxon>eudicotyledons</taxon>
        <taxon>Gunneridae</taxon>
        <taxon>Pentapetalae</taxon>
        <taxon>asterids</taxon>
        <taxon>campanulids</taxon>
        <taxon>Asterales</taxon>
        <taxon>Asteraceae</taxon>
        <taxon>Carduoideae</taxon>
        <taxon>Cardueae</taxon>
        <taxon>Centaureinae</taxon>
        <taxon>Centaurea</taxon>
    </lineage>
</organism>
<keyword evidence="3" id="KW-0540">Nuclease</keyword>
<keyword evidence="6" id="KW-0695">RNA-directed DNA polymerase</keyword>
<protein>
    <recommendedName>
        <fullName evidence="7">Reverse transcriptase RNase H-like domain-containing protein</fullName>
    </recommendedName>
</protein>
<dbReference type="Pfam" id="PF17917">
    <property type="entry name" value="RT_RNaseH"/>
    <property type="match status" value="1"/>
</dbReference>
<dbReference type="SUPFAM" id="SSF56672">
    <property type="entry name" value="DNA/RNA polymerases"/>
    <property type="match status" value="1"/>
</dbReference>
<comment type="caution">
    <text evidence="8">The sequence shown here is derived from an EMBL/GenBank/DDBJ whole genome shotgun (WGS) entry which is preliminary data.</text>
</comment>
<keyword evidence="1" id="KW-0808">Transferase</keyword>
<evidence type="ECO:0000313" key="9">
    <source>
        <dbReference type="Proteomes" id="UP001172457"/>
    </source>
</evidence>
<evidence type="ECO:0000259" key="7">
    <source>
        <dbReference type="Pfam" id="PF17917"/>
    </source>
</evidence>
<proteinExistence type="predicted"/>
<dbReference type="CDD" id="cd09274">
    <property type="entry name" value="RNase_HI_RT_Ty3"/>
    <property type="match status" value="1"/>
</dbReference>
<evidence type="ECO:0000256" key="6">
    <source>
        <dbReference type="ARBA" id="ARBA00022918"/>
    </source>
</evidence>
<dbReference type="GO" id="GO:0003964">
    <property type="term" value="F:RNA-directed DNA polymerase activity"/>
    <property type="evidence" value="ECO:0007669"/>
    <property type="project" value="UniProtKB-KW"/>
</dbReference>
<evidence type="ECO:0000256" key="5">
    <source>
        <dbReference type="ARBA" id="ARBA00022801"/>
    </source>
</evidence>
<dbReference type="PANTHER" id="PTHR34072">
    <property type="entry name" value="ENZYMATIC POLYPROTEIN-RELATED"/>
    <property type="match status" value="1"/>
</dbReference>
<dbReference type="InterPro" id="IPR043502">
    <property type="entry name" value="DNA/RNA_pol_sf"/>
</dbReference>
<dbReference type="GO" id="GO:0016787">
    <property type="term" value="F:hydrolase activity"/>
    <property type="evidence" value="ECO:0007669"/>
    <property type="project" value="UniProtKB-KW"/>
</dbReference>
<reference evidence="8" key="1">
    <citation type="submission" date="2023-03" db="EMBL/GenBank/DDBJ databases">
        <title>Chromosome-scale reference genome and RAD-based genetic map of yellow starthistle (Centaurea solstitialis) reveal putative structural variation and QTLs associated with invader traits.</title>
        <authorList>
            <person name="Reatini B."/>
            <person name="Cang F.A."/>
            <person name="Jiang Q."/>
            <person name="Mckibben M.T.W."/>
            <person name="Barker M.S."/>
            <person name="Rieseberg L.H."/>
            <person name="Dlugosch K.M."/>
        </authorList>
    </citation>
    <scope>NUCLEOTIDE SEQUENCE</scope>
    <source>
        <strain evidence="8">CAN-66</strain>
        <tissue evidence="8">Leaf</tissue>
    </source>
</reference>
<dbReference type="AlphaFoldDB" id="A0AA38WIL1"/>
<keyword evidence="4" id="KW-0255">Endonuclease</keyword>
<evidence type="ECO:0000256" key="4">
    <source>
        <dbReference type="ARBA" id="ARBA00022759"/>
    </source>
</evidence>
<accession>A0AA38WIL1</accession>
<dbReference type="EMBL" id="JARYMX010000004">
    <property type="protein sequence ID" value="KAJ9553640.1"/>
    <property type="molecule type" value="Genomic_DNA"/>
</dbReference>
<keyword evidence="5" id="KW-0378">Hydrolase</keyword>
<dbReference type="PANTHER" id="PTHR34072:SF53">
    <property type="entry name" value="REVERSE TRANSCRIPTASE RNASE H-LIKE DOMAIN-CONTAINING PROTEIN"/>
    <property type="match status" value="1"/>
</dbReference>
<feature type="domain" description="Reverse transcriptase RNase H-like" evidence="7">
    <location>
        <begin position="17"/>
        <end position="93"/>
    </location>
</feature>
<evidence type="ECO:0000256" key="1">
    <source>
        <dbReference type="ARBA" id="ARBA00022679"/>
    </source>
</evidence>
<dbReference type="InterPro" id="IPR041373">
    <property type="entry name" value="RT_RNaseH"/>
</dbReference>
<dbReference type="GO" id="GO:0004519">
    <property type="term" value="F:endonuclease activity"/>
    <property type="evidence" value="ECO:0007669"/>
    <property type="project" value="UniProtKB-KW"/>
</dbReference>
<evidence type="ECO:0000313" key="8">
    <source>
        <dbReference type="EMBL" id="KAJ9553640.1"/>
    </source>
</evidence>
<gene>
    <name evidence="8" type="ORF">OSB04_017685</name>
</gene>
<keyword evidence="9" id="KW-1185">Reference proteome</keyword>
<sequence>MAKTSVSGLSGLVPAAYVLMQRGRVIAYASRQLKTHEVNYPTHDLELAAVVLALKLWRHYLYGVRYTIYTDHKSLHYLMDQQNLNMRQRRWLEVTGRRLDSERE</sequence>
<keyword evidence="2" id="KW-0548">Nucleotidyltransferase</keyword>
<name>A0AA38WIL1_9ASTR</name>
<dbReference type="Proteomes" id="UP001172457">
    <property type="component" value="Chromosome 4"/>
</dbReference>
<evidence type="ECO:0000256" key="3">
    <source>
        <dbReference type="ARBA" id="ARBA00022722"/>
    </source>
</evidence>